<reference evidence="4" key="1">
    <citation type="journal article" date="2014" name="Nat. Genet.">
        <title>Genome of the human hookworm Necator americanus.</title>
        <authorList>
            <person name="Tang Y.T."/>
            <person name="Gao X."/>
            <person name="Rosa B.A."/>
            <person name="Abubucker S."/>
            <person name="Hallsworth-Pepin K."/>
            <person name="Martin J."/>
            <person name="Tyagi R."/>
            <person name="Heizer E."/>
            <person name="Zhang X."/>
            <person name="Bhonagiri-Palsikar V."/>
            <person name="Minx P."/>
            <person name="Warren W.C."/>
            <person name="Wang Q."/>
            <person name="Zhan B."/>
            <person name="Hotez P.J."/>
            <person name="Sternberg P.W."/>
            <person name="Dougall A."/>
            <person name="Gaze S.T."/>
            <person name="Mulvenna J."/>
            <person name="Sotillo J."/>
            <person name="Ranganathan S."/>
            <person name="Rabelo E.M."/>
            <person name="Wilson R.K."/>
            <person name="Felgner P.L."/>
            <person name="Bethony J."/>
            <person name="Hawdon J.M."/>
            <person name="Gasser R.B."/>
            <person name="Loukas A."/>
            <person name="Mitreva M."/>
        </authorList>
    </citation>
    <scope>NUCLEOTIDE SEQUENCE [LARGE SCALE GENOMIC DNA]</scope>
</reference>
<keyword evidence="4" id="KW-1185">Reference proteome</keyword>
<protein>
    <submittedName>
        <fullName evidence="3">Uncharacterized protein</fullName>
    </submittedName>
</protein>
<feature type="coiled-coil region" evidence="1">
    <location>
        <begin position="183"/>
        <end position="224"/>
    </location>
</feature>
<keyword evidence="1" id="KW-0175">Coiled coil</keyword>
<dbReference type="Proteomes" id="UP000053676">
    <property type="component" value="Unassembled WGS sequence"/>
</dbReference>
<organism evidence="3 4">
    <name type="scientific">Necator americanus</name>
    <name type="common">Human hookworm</name>
    <dbReference type="NCBI Taxonomy" id="51031"/>
    <lineage>
        <taxon>Eukaryota</taxon>
        <taxon>Metazoa</taxon>
        <taxon>Ecdysozoa</taxon>
        <taxon>Nematoda</taxon>
        <taxon>Chromadorea</taxon>
        <taxon>Rhabditida</taxon>
        <taxon>Rhabditina</taxon>
        <taxon>Rhabditomorpha</taxon>
        <taxon>Strongyloidea</taxon>
        <taxon>Ancylostomatidae</taxon>
        <taxon>Bunostominae</taxon>
        <taxon>Necator</taxon>
    </lineage>
</organism>
<dbReference type="STRING" id="51031.W2T7G6"/>
<gene>
    <name evidence="3" type="ORF">NECAME_11269</name>
</gene>
<dbReference type="EMBL" id="KI660192">
    <property type="protein sequence ID" value="ETN77111.1"/>
    <property type="molecule type" value="Genomic_DNA"/>
</dbReference>
<evidence type="ECO:0000313" key="4">
    <source>
        <dbReference type="Proteomes" id="UP000053676"/>
    </source>
</evidence>
<dbReference type="AlphaFoldDB" id="W2T7G6"/>
<dbReference type="OrthoDB" id="248923at2759"/>
<sequence>MVTLLSGPQRMSSFSGAPRTHNEMEAGKQIGKDPNQNVRIFSDESTRSSLSRWGTKKKCRDADPSGDDVIPLPSLILRLDSGDSEKEIRLGSITLCGSSAYVVVDTCEGPSASRSTCLRSGSAPPVIGESEEVNTWLKNEFEQAEVIPMNESQRREQRSRSYTNPTDTAKLQASTDSALMREIESLKQQIKDQSSTFEGHQAQMAKLQEKLTELQTRQAFLRKSEPPPAYVSKIPPIFSETTSRTCVIL</sequence>
<dbReference type="KEGG" id="nai:NECAME_11269"/>
<proteinExistence type="predicted"/>
<accession>W2T7G6</accession>
<evidence type="ECO:0000256" key="1">
    <source>
        <dbReference type="SAM" id="Coils"/>
    </source>
</evidence>
<feature type="region of interest" description="Disordered" evidence="2">
    <location>
        <begin position="148"/>
        <end position="169"/>
    </location>
</feature>
<evidence type="ECO:0000256" key="2">
    <source>
        <dbReference type="SAM" id="MobiDB-lite"/>
    </source>
</evidence>
<feature type="region of interest" description="Disordered" evidence="2">
    <location>
        <begin position="1"/>
        <end position="65"/>
    </location>
</feature>
<evidence type="ECO:0000313" key="3">
    <source>
        <dbReference type="EMBL" id="ETN77111.1"/>
    </source>
</evidence>
<name>W2T7G6_NECAM</name>